<gene>
    <name evidence="1" type="ORF">KK097_15845</name>
</gene>
<proteinExistence type="predicted"/>
<dbReference type="EMBL" id="JAHEWS010000030">
    <property type="protein sequence ID" value="MBT1589289.1"/>
    <property type="molecule type" value="Genomic_DNA"/>
</dbReference>
<dbReference type="RefSeq" id="WP_214545397.1">
    <property type="nucleotide sequence ID" value="NZ_JAHEWS010000030.1"/>
</dbReference>
<evidence type="ECO:0008006" key="3">
    <source>
        <dbReference type="Google" id="ProtNLM"/>
    </source>
</evidence>
<name>A0ABS5VIG9_9MICO</name>
<comment type="caution">
    <text evidence="1">The sequence shown here is derived from an EMBL/GenBank/DDBJ whole genome shotgun (WGS) entry which is preliminary data.</text>
</comment>
<protein>
    <recommendedName>
        <fullName evidence="3">Lipoprotein</fullName>
    </recommendedName>
</protein>
<dbReference type="Proteomes" id="UP001519641">
    <property type="component" value="Unassembled WGS sequence"/>
</dbReference>
<organism evidence="1 2">
    <name type="scientific">Curtobacterium aurantiacum</name>
    <dbReference type="NCBI Taxonomy" id="3236919"/>
    <lineage>
        <taxon>Bacteria</taxon>
        <taxon>Bacillati</taxon>
        <taxon>Actinomycetota</taxon>
        <taxon>Actinomycetes</taxon>
        <taxon>Micrococcales</taxon>
        <taxon>Microbacteriaceae</taxon>
        <taxon>Curtobacterium</taxon>
    </lineage>
</organism>
<accession>A0ABS5VIG9</accession>
<sequence length="191" mass="20567">MVIDDHQREESMRRFTVPMGRHAHPGGDQVKRAGVPALAVALALGITSCTPSTNGPLRFTDSGTVWCQSARLDGSIGIPIDRENGPSVVVTGIRTPEQTGVTTHEVLLVPVSPYSRTGSVSWPLAEEWGDPRSAIGRSVPAGEHFDLAIHLSRDKGTSGTTGPIFIDYQAEGRSYTANTHTQVEMEPDCRH</sequence>
<evidence type="ECO:0000313" key="2">
    <source>
        <dbReference type="Proteomes" id="UP001519641"/>
    </source>
</evidence>
<evidence type="ECO:0000313" key="1">
    <source>
        <dbReference type="EMBL" id="MBT1589289.1"/>
    </source>
</evidence>
<keyword evidence="2" id="KW-1185">Reference proteome</keyword>
<reference evidence="1 2" key="1">
    <citation type="submission" date="2021-05" db="EMBL/GenBank/DDBJ databases">
        <title>Whole genome sequence of Curtobacterium flaccumfaciens pv. flaccumfaciens strain CFBP 8819.</title>
        <authorList>
            <person name="Osdaghi E."/>
            <person name="Taghouti G."/>
            <person name="Portier P."/>
            <person name="Fazliarab A."/>
            <person name="Taghavi S.M."/>
            <person name="Briand M."/>
            <person name="Le-Saux M."/>
            <person name="Jacques M.-A."/>
        </authorList>
    </citation>
    <scope>NUCLEOTIDE SEQUENCE [LARGE SCALE GENOMIC DNA]</scope>
    <source>
        <strain evidence="1 2">CFBP 8819</strain>
    </source>
</reference>